<dbReference type="RefSeq" id="WP_306388576.1">
    <property type="nucleotide sequence ID" value="NZ_JAVCAP010000004.1"/>
</dbReference>
<reference evidence="3" key="1">
    <citation type="journal article" date="2019" name="Int. J. Syst. Evol. Microbiol.">
        <title>The Global Catalogue of Microorganisms (GCM) 10K type strain sequencing project: providing services to taxonomists for standard genome sequencing and annotation.</title>
        <authorList>
            <consortium name="The Broad Institute Genomics Platform"/>
            <consortium name="The Broad Institute Genome Sequencing Center for Infectious Disease"/>
            <person name="Wu L."/>
            <person name="Ma J."/>
        </authorList>
    </citation>
    <scope>NUCLEOTIDE SEQUENCE [LARGE SCALE GENOMIC DNA]</scope>
    <source>
        <strain evidence="3">VKM B-3159</strain>
    </source>
</reference>
<feature type="transmembrane region" description="Helical" evidence="1">
    <location>
        <begin position="163"/>
        <end position="185"/>
    </location>
</feature>
<gene>
    <name evidence="2" type="ORF">Q9291_03330</name>
</gene>
<evidence type="ECO:0000313" key="2">
    <source>
        <dbReference type="EMBL" id="MDP8566876.1"/>
    </source>
</evidence>
<accession>A0ABT9JRY6</accession>
<dbReference type="NCBIfam" id="TIGR00341">
    <property type="entry name" value="TIGR00341 family protein"/>
    <property type="match status" value="1"/>
</dbReference>
<evidence type="ECO:0000256" key="1">
    <source>
        <dbReference type="SAM" id="Phobius"/>
    </source>
</evidence>
<keyword evidence="1" id="KW-0812">Transmembrane</keyword>
<feature type="transmembrane region" description="Helical" evidence="1">
    <location>
        <begin position="138"/>
        <end position="156"/>
    </location>
</feature>
<organism evidence="2 3">
    <name type="scientific">Methylophilus aquaticus</name>
    <dbReference type="NCBI Taxonomy" id="1971610"/>
    <lineage>
        <taxon>Bacteria</taxon>
        <taxon>Pseudomonadati</taxon>
        <taxon>Pseudomonadota</taxon>
        <taxon>Betaproteobacteria</taxon>
        <taxon>Nitrosomonadales</taxon>
        <taxon>Methylophilaceae</taxon>
        <taxon>Methylophilus</taxon>
    </lineage>
</organism>
<proteinExistence type="predicted"/>
<dbReference type="Pfam" id="PF04087">
    <property type="entry name" value="DUF389"/>
    <property type="match status" value="1"/>
</dbReference>
<feature type="transmembrane region" description="Helical" evidence="1">
    <location>
        <begin position="191"/>
        <end position="214"/>
    </location>
</feature>
<feature type="transmembrane region" description="Helical" evidence="1">
    <location>
        <begin position="68"/>
        <end position="88"/>
    </location>
</feature>
<comment type="caution">
    <text evidence="2">The sequence shown here is derived from an EMBL/GenBank/DDBJ whole genome shotgun (WGS) entry which is preliminary data.</text>
</comment>
<dbReference type="InterPro" id="IPR005240">
    <property type="entry name" value="DUF389"/>
</dbReference>
<keyword evidence="3" id="KW-1185">Reference proteome</keyword>
<evidence type="ECO:0000313" key="3">
    <source>
        <dbReference type="Proteomes" id="UP001225906"/>
    </source>
</evidence>
<dbReference type="Proteomes" id="UP001225906">
    <property type="component" value="Unassembled WGS sequence"/>
</dbReference>
<dbReference type="EMBL" id="JAVCAP010000004">
    <property type="protein sequence ID" value="MDP8566876.1"/>
    <property type="molecule type" value="Genomic_DNA"/>
</dbReference>
<feature type="transmembrane region" description="Helical" evidence="1">
    <location>
        <begin position="100"/>
        <end position="118"/>
    </location>
</feature>
<sequence>MSSSDTGLVHWLKEFTHRFSLTEDKASDEHIDTTIRAGVELRGTNLWVLMFAIVVASIGLNVNSAAVIIGAMLISPLMGPIMGIGYAVGIDDTELLRKSFRNLLIAAGISLLVSTLYFLVTPLSDAHSELLARTTPTIWDVLIAFFGGLAGIIGVTRVEKSNVIPGVAIATALMPPLCTAGYGLANLDWRFFLGAFYLFAVNTVYIAVSTMLIIRVLNPAHKKYSDPRQHRRIKNILSTVLVLTIAPSIYLATKLVQEEVYQNRVTQFLAQEPLLKNNIIVSSKIDNRQHVVDLTLIGEEMDDATIAQIQERLKALDVDSRLLIHQNKSKVMNEAAVRDSILSDLYHRITKAQVPDAALEQKKISLAMAARYQIWRDAIEELHVQYPDLGEVSLGEVVGASAAESPVLVAIIMRSQPLDQGHQQQIVNWLKVRTKTGKVRVIVTTN</sequence>
<feature type="transmembrane region" description="Helical" evidence="1">
    <location>
        <begin position="235"/>
        <end position="253"/>
    </location>
</feature>
<protein>
    <submittedName>
        <fullName evidence="2">TIGR00341 family protein</fullName>
    </submittedName>
</protein>
<keyword evidence="1" id="KW-1133">Transmembrane helix</keyword>
<keyword evidence="1" id="KW-0472">Membrane</keyword>
<feature type="transmembrane region" description="Helical" evidence="1">
    <location>
        <begin position="44"/>
        <end position="62"/>
    </location>
</feature>
<name>A0ABT9JRY6_9PROT</name>
<dbReference type="PANTHER" id="PTHR20992">
    <property type="entry name" value="AT15442P-RELATED"/>
    <property type="match status" value="1"/>
</dbReference>
<dbReference type="PANTHER" id="PTHR20992:SF9">
    <property type="entry name" value="AT15442P-RELATED"/>
    <property type="match status" value="1"/>
</dbReference>